<keyword evidence="5" id="KW-0597">Phosphoprotein</keyword>
<dbReference type="Pfam" id="PF00512">
    <property type="entry name" value="HisKA"/>
    <property type="match status" value="1"/>
</dbReference>
<keyword evidence="17" id="KW-1185">Reference proteome</keyword>
<organism evidence="16 17">
    <name type="scientific">Planococcus donghaensis</name>
    <dbReference type="NCBI Taxonomy" id="414778"/>
    <lineage>
        <taxon>Bacteria</taxon>
        <taxon>Bacillati</taxon>
        <taxon>Bacillota</taxon>
        <taxon>Bacilli</taxon>
        <taxon>Bacillales</taxon>
        <taxon>Caryophanaceae</taxon>
        <taxon>Planococcus</taxon>
    </lineage>
</organism>
<evidence type="ECO:0000256" key="3">
    <source>
        <dbReference type="ARBA" id="ARBA00012438"/>
    </source>
</evidence>
<evidence type="ECO:0000256" key="2">
    <source>
        <dbReference type="ARBA" id="ARBA00004651"/>
    </source>
</evidence>
<evidence type="ECO:0000259" key="14">
    <source>
        <dbReference type="PROSITE" id="PS50109"/>
    </source>
</evidence>
<evidence type="ECO:0000313" key="17">
    <source>
        <dbReference type="Proteomes" id="UP000092495"/>
    </source>
</evidence>
<dbReference type="SMART" id="SM00388">
    <property type="entry name" value="HisKA"/>
    <property type="match status" value="1"/>
</dbReference>
<dbReference type="PANTHER" id="PTHR42878">
    <property type="entry name" value="TWO-COMPONENT HISTIDINE KINASE"/>
    <property type="match status" value="1"/>
</dbReference>
<comment type="catalytic activity">
    <reaction evidence="1">
        <text>ATP + protein L-histidine = ADP + protein N-phospho-L-histidine.</text>
        <dbReference type="EC" id="2.7.13.3"/>
    </reaction>
</comment>
<dbReference type="STRING" id="414778.BCM40_02125"/>
<dbReference type="PRINTS" id="PR00344">
    <property type="entry name" value="BCTRLSENSOR"/>
</dbReference>
<dbReference type="CDD" id="cd00082">
    <property type="entry name" value="HisKA"/>
    <property type="match status" value="1"/>
</dbReference>
<dbReference type="PROSITE" id="PS50109">
    <property type="entry name" value="HIS_KIN"/>
    <property type="match status" value="1"/>
</dbReference>
<comment type="subcellular location">
    <subcellularLocation>
        <location evidence="2">Cell membrane</location>
        <topology evidence="2">Multi-pass membrane protein</topology>
    </subcellularLocation>
</comment>
<dbReference type="GO" id="GO:0000156">
    <property type="term" value="F:phosphorelay response regulator activity"/>
    <property type="evidence" value="ECO:0007669"/>
    <property type="project" value="TreeGrafter"/>
</dbReference>
<reference evidence="16" key="1">
    <citation type="submission" date="2016-10" db="EMBL/GenBank/DDBJ databases">
        <authorList>
            <person name="See-Too W.S."/>
        </authorList>
    </citation>
    <scope>NUCLEOTIDE SEQUENCE</scope>
    <source>
        <strain evidence="16">DSM 22276</strain>
    </source>
</reference>
<dbReference type="Pfam" id="PF02518">
    <property type="entry name" value="HATPase_c"/>
    <property type="match status" value="1"/>
</dbReference>
<dbReference type="GO" id="GO:0005886">
    <property type="term" value="C:plasma membrane"/>
    <property type="evidence" value="ECO:0007669"/>
    <property type="project" value="UniProtKB-SubCell"/>
</dbReference>
<dbReference type="InterPro" id="IPR003660">
    <property type="entry name" value="HAMP_dom"/>
</dbReference>
<dbReference type="FunFam" id="3.30.565.10:FF:000006">
    <property type="entry name" value="Sensor histidine kinase WalK"/>
    <property type="match status" value="1"/>
</dbReference>
<dbReference type="GO" id="GO:0000155">
    <property type="term" value="F:phosphorelay sensor kinase activity"/>
    <property type="evidence" value="ECO:0007669"/>
    <property type="project" value="InterPro"/>
</dbReference>
<dbReference type="CDD" id="cd06225">
    <property type="entry name" value="HAMP"/>
    <property type="match status" value="1"/>
</dbReference>
<evidence type="ECO:0000256" key="10">
    <source>
        <dbReference type="ARBA" id="ARBA00023012"/>
    </source>
</evidence>
<dbReference type="Pfam" id="PF00672">
    <property type="entry name" value="HAMP"/>
    <property type="match status" value="1"/>
</dbReference>
<evidence type="ECO:0000256" key="4">
    <source>
        <dbReference type="ARBA" id="ARBA00022475"/>
    </source>
</evidence>
<dbReference type="SMART" id="SM00304">
    <property type="entry name" value="HAMP"/>
    <property type="match status" value="1"/>
</dbReference>
<dbReference type="EMBL" id="CP016543">
    <property type="protein sequence ID" value="ANU22211.1"/>
    <property type="molecule type" value="Genomic_DNA"/>
</dbReference>
<keyword evidence="11 13" id="KW-0472">Membrane</keyword>
<dbReference type="SMART" id="SM00387">
    <property type="entry name" value="HATPase_c"/>
    <property type="match status" value="1"/>
</dbReference>
<feature type="transmembrane region" description="Helical" evidence="13">
    <location>
        <begin position="24"/>
        <end position="48"/>
    </location>
</feature>
<dbReference type="KEGG" id="pdg:BCM40_02125"/>
<dbReference type="Gene3D" id="6.10.340.10">
    <property type="match status" value="1"/>
</dbReference>
<feature type="transmembrane region" description="Helical" evidence="13">
    <location>
        <begin position="183"/>
        <end position="202"/>
    </location>
</feature>
<feature type="coiled-coil region" evidence="12">
    <location>
        <begin position="243"/>
        <end position="270"/>
    </location>
</feature>
<keyword evidence="13" id="KW-0812">Transmembrane</keyword>
<evidence type="ECO:0000256" key="1">
    <source>
        <dbReference type="ARBA" id="ARBA00000085"/>
    </source>
</evidence>
<dbReference type="GO" id="GO:0005524">
    <property type="term" value="F:ATP binding"/>
    <property type="evidence" value="ECO:0007669"/>
    <property type="project" value="UniProtKB-KW"/>
</dbReference>
<dbReference type="AlphaFoldDB" id="A0A1C7EEU0"/>
<dbReference type="InterPro" id="IPR005467">
    <property type="entry name" value="His_kinase_dom"/>
</dbReference>
<keyword evidence="8 16" id="KW-0418">Kinase</keyword>
<evidence type="ECO:0000256" key="8">
    <source>
        <dbReference type="ARBA" id="ARBA00022777"/>
    </source>
</evidence>
<dbReference type="InterPro" id="IPR050351">
    <property type="entry name" value="BphY/WalK/GraS-like"/>
</dbReference>
<accession>A0A1C7EEU0</accession>
<dbReference type="CDD" id="cd00075">
    <property type="entry name" value="HATPase"/>
    <property type="match status" value="1"/>
</dbReference>
<dbReference type="EC" id="2.7.13.3" evidence="3"/>
<dbReference type="InterPro" id="IPR036097">
    <property type="entry name" value="HisK_dim/P_sf"/>
</dbReference>
<sequence length="487" mass="55412">MAETSFSIQYGELAINLKNTRIKYFYQLIASHMSILLIAFLVLSILFVRFVDDFAYAEKAEELEKYGGQIIQELERARPGTNLQSYVSILKAQNISFIVFDQQSRIMYPVSGSFPPVELTPEEWNVIERGETLTVNRDVERFELSVTFVAMPYFENEQLAGGVLLAAPVSGVSEMIAELNKTLVTAVLIALAIALLLSLGLSKMHVSRIKRMRKATSMISEGHYDVNLPESNFDEFGDLAHDFNKMAAKLQQSNEEIDRLENRRRQFMADVSHEMRTPLTTIAGIMEGLRNNMIEENQREKGIRLASEETKRLIRLVNENLDYEKIRSNQVTLTKEEIEADELLEIIKEQLYLQAKEKGNQIVIQTNPGDVIYGDMDRLIQILMNIVKNAIQFTEKGVITISTHREAKQMKVTVEDNGEGIDVEEIDLVWRRFYKADLSRGSGQFGLGLSIVKQLVSLHEGEIQVESEKGQGTKFIILLPHKNELRS</sequence>
<keyword evidence="10" id="KW-0902">Two-component regulatory system</keyword>
<dbReference type="SUPFAM" id="SSF47384">
    <property type="entry name" value="Homodimeric domain of signal transducing histidine kinase"/>
    <property type="match status" value="1"/>
</dbReference>
<dbReference type="PROSITE" id="PS50885">
    <property type="entry name" value="HAMP"/>
    <property type="match status" value="1"/>
</dbReference>
<evidence type="ECO:0000313" key="16">
    <source>
        <dbReference type="EMBL" id="ANU22211.1"/>
    </source>
</evidence>
<keyword evidence="12" id="KW-0175">Coiled coil</keyword>
<dbReference type="SUPFAM" id="SSF158472">
    <property type="entry name" value="HAMP domain-like"/>
    <property type="match status" value="1"/>
</dbReference>
<dbReference type="PANTHER" id="PTHR42878:SF7">
    <property type="entry name" value="SENSOR HISTIDINE KINASE GLRK"/>
    <property type="match status" value="1"/>
</dbReference>
<proteinExistence type="predicted"/>
<dbReference type="FunFam" id="1.10.287.130:FF:000001">
    <property type="entry name" value="Two-component sensor histidine kinase"/>
    <property type="match status" value="1"/>
</dbReference>
<evidence type="ECO:0000256" key="11">
    <source>
        <dbReference type="ARBA" id="ARBA00023136"/>
    </source>
</evidence>
<keyword evidence="7" id="KW-0547">Nucleotide-binding</keyword>
<dbReference type="Gene3D" id="3.30.565.10">
    <property type="entry name" value="Histidine kinase-like ATPase, C-terminal domain"/>
    <property type="match status" value="1"/>
</dbReference>
<evidence type="ECO:0000256" key="13">
    <source>
        <dbReference type="SAM" id="Phobius"/>
    </source>
</evidence>
<keyword evidence="13" id="KW-1133">Transmembrane helix</keyword>
<dbReference type="InterPro" id="IPR003661">
    <property type="entry name" value="HisK_dim/P_dom"/>
</dbReference>
<gene>
    <name evidence="16" type="ORF">BCM40_02125</name>
</gene>
<feature type="domain" description="Histidine kinase" evidence="14">
    <location>
        <begin position="270"/>
        <end position="483"/>
    </location>
</feature>
<evidence type="ECO:0000256" key="12">
    <source>
        <dbReference type="SAM" id="Coils"/>
    </source>
</evidence>
<keyword evidence="6" id="KW-0808">Transferase</keyword>
<evidence type="ECO:0000256" key="7">
    <source>
        <dbReference type="ARBA" id="ARBA00022741"/>
    </source>
</evidence>
<dbReference type="Proteomes" id="UP000092495">
    <property type="component" value="Chromosome"/>
</dbReference>
<evidence type="ECO:0000259" key="15">
    <source>
        <dbReference type="PROSITE" id="PS50885"/>
    </source>
</evidence>
<keyword evidence="9" id="KW-0067">ATP-binding</keyword>
<dbReference type="InterPro" id="IPR004358">
    <property type="entry name" value="Sig_transdc_His_kin-like_C"/>
</dbReference>
<feature type="domain" description="HAMP" evidence="15">
    <location>
        <begin position="203"/>
        <end position="255"/>
    </location>
</feature>
<evidence type="ECO:0000256" key="9">
    <source>
        <dbReference type="ARBA" id="ARBA00022840"/>
    </source>
</evidence>
<name>A0A1C7EEU0_9BACL</name>
<dbReference type="GO" id="GO:0007234">
    <property type="term" value="P:osmosensory signaling via phosphorelay pathway"/>
    <property type="evidence" value="ECO:0007669"/>
    <property type="project" value="TreeGrafter"/>
</dbReference>
<dbReference type="InterPro" id="IPR036890">
    <property type="entry name" value="HATPase_C_sf"/>
</dbReference>
<dbReference type="SUPFAM" id="SSF55874">
    <property type="entry name" value="ATPase domain of HSP90 chaperone/DNA topoisomerase II/histidine kinase"/>
    <property type="match status" value="1"/>
</dbReference>
<dbReference type="GO" id="GO:0030295">
    <property type="term" value="F:protein kinase activator activity"/>
    <property type="evidence" value="ECO:0007669"/>
    <property type="project" value="TreeGrafter"/>
</dbReference>
<evidence type="ECO:0000256" key="5">
    <source>
        <dbReference type="ARBA" id="ARBA00022553"/>
    </source>
</evidence>
<dbReference type="InterPro" id="IPR003594">
    <property type="entry name" value="HATPase_dom"/>
</dbReference>
<dbReference type="Gene3D" id="1.10.287.130">
    <property type="match status" value="1"/>
</dbReference>
<keyword evidence="4" id="KW-1003">Cell membrane</keyword>
<protein>
    <recommendedName>
        <fullName evidence="3">histidine kinase</fullName>
        <ecNumber evidence="3">2.7.13.3</ecNumber>
    </recommendedName>
</protein>
<evidence type="ECO:0000256" key="6">
    <source>
        <dbReference type="ARBA" id="ARBA00022679"/>
    </source>
</evidence>